<sequence length="111" mass="11350">MLVKYGLLLLSSTLAVLGLVPKCCENDGTIPERIGDRPPMPGAVTTCSGSVFPSCSSGTAKCLSTGFDCYNEHNQPAGATPGCSNGENAQSLRVSNVGGFDLGLTSNRPIG</sequence>
<organism evidence="3">
    <name type="scientific">Melampsora larici-populina (strain 98AG31 / pathotype 3-4-7)</name>
    <name type="common">Poplar leaf rust fungus</name>
    <dbReference type="NCBI Taxonomy" id="747676"/>
    <lineage>
        <taxon>Eukaryota</taxon>
        <taxon>Fungi</taxon>
        <taxon>Dikarya</taxon>
        <taxon>Basidiomycota</taxon>
        <taxon>Pucciniomycotina</taxon>
        <taxon>Pucciniomycetes</taxon>
        <taxon>Pucciniales</taxon>
        <taxon>Melampsoraceae</taxon>
        <taxon>Melampsora</taxon>
    </lineage>
</organism>
<feature type="chain" id="PRO_5003318038" evidence="1">
    <location>
        <begin position="19"/>
        <end position="111"/>
    </location>
</feature>
<accession>F4RW37</accession>
<keyword evidence="3" id="KW-1185">Reference proteome</keyword>
<evidence type="ECO:0000313" key="3">
    <source>
        <dbReference type="Proteomes" id="UP000001072"/>
    </source>
</evidence>
<evidence type="ECO:0000313" key="2">
    <source>
        <dbReference type="EMBL" id="EGG03466.1"/>
    </source>
</evidence>
<reference evidence="3" key="1">
    <citation type="journal article" date="2011" name="Proc. Natl. Acad. Sci. U.S.A.">
        <title>Obligate biotrophy features unraveled by the genomic analysis of rust fungi.</title>
        <authorList>
            <person name="Duplessis S."/>
            <person name="Cuomo C.A."/>
            <person name="Lin Y.-C."/>
            <person name="Aerts A."/>
            <person name="Tisserant E."/>
            <person name="Veneault-Fourrey C."/>
            <person name="Joly D.L."/>
            <person name="Hacquard S."/>
            <person name="Amselem J."/>
            <person name="Cantarel B.L."/>
            <person name="Chiu R."/>
            <person name="Coutinho P.M."/>
            <person name="Feau N."/>
            <person name="Field M."/>
            <person name="Frey P."/>
            <person name="Gelhaye E."/>
            <person name="Goldberg J."/>
            <person name="Grabherr M.G."/>
            <person name="Kodira C.D."/>
            <person name="Kohler A."/>
            <person name="Kuees U."/>
            <person name="Lindquist E.A."/>
            <person name="Lucas S.M."/>
            <person name="Mago R."/>
            <person name="Mauceli E."/>
            <person name="Morin E."/>
            <person name="Murat C."/>
            <person name="Pangilinan J.L."/>
            <person name="Park R."/>
            <person name="Pearson M."/>
            <person name="Quesneville H."/>
            <person name="Rouhier N."/>
            <person name="Sakthikumar S."/>
            <person name="Salamov A.A."/>
            <person name="Schmutz J."/>
            <person name="Selles B."/>
            <person name="Shapiro H."/>
            <person name="Tanguay P."/>
            <person name="Tuskan G.A."/>
            <person name="Henrissat B."/>
            <person name="Van de Peer Y."/>
            <person name="Rouze P."/>
            <person name="Ellis J.G."/>
            <person name="Dodds P.N."/>
            <person name="Schein J.E."/>
            <person name="Zhong S."/>
            <person name="Hamelin R.C."/>
            <person name="Grigoriev I.V."/>
            <person name="Szabo L.J."/>
            <person name="Martin F."/>
        </authorList>
    </citation>
    <scope>NUCLEOTIDE SEQUENCE [LARGE SCALE GENOMIC DNA]</scope>
    <source>
        <strain evidence="3">98AG31 / pathotype 3-4-7</strain>
    </source>
</reference>
<feature type="signal peptide" evidence="1">
    <location>
        <begin position="1"/>
        <end position="18"/>
    </location>
</feature>
<protein>
    <submittedName>
        <fullName evidence="2">Secreted protein</fullName>
    </submittedName>
</protein>
<name>F4RW37_MELLP</name>
<evidence type="ECO:0000256" key="1">
    <source>
        <dbReference type="SAM" id="SignalP"/>
    </source>
</evidence>
<dbReference type="EMBL" id="GL883124">
    <property type="protein sequence ID" value="EGG03466.1"/>
    <property type="molecule type" value="Genomic_DNA"/>
</dbReference>
<dbReference type="Proteomes" id="UP000001072">
    <property type="component" value="Unassembled WGS sequence"/>
</dbReference>
<dbReference type="HOGENOM" id="CLU_2158963_0_0_1"/>
<proteinExistence type="predicted"/>
<dbReference type="RefSeq" id="XP_007413260.1">
    <property type="nucleotide sequence ID" value="XM_007413198.1"/>
</dbReference>
<dbReference type="VEuPathDB" id="FungiDB:MELLADRAFT_109327"/>
<dbReference type="AlphaFoldDB" id="F4RW37"/>
<dbReference type="GeneID" id="18923732"/>
<keyword evidence="1" id="KW-0732">Signal</keyword>
<dbReference type="InParanoid" id="F4RW37"/>
<dbReference type="KEGG" id="mlr:MELLADRAFT_109327"/>
<gene>
    <name evidence="2" type="ORF">MELLADRAFT_109327</name>
</gene>